<comment type="caution">
    <text evidence="8">The sequence shown here is derived from an EMBL/GenBank/DDBJ whole genome shotgun (WGS) entry which is preliminary data.</text>
</comment>
<dbReference type="InterPro" id="IPR018451">
    <property type="entry name" value="NAF/FISL_domain"/>
</dbReference>
<accession>A0AAV9EQZ8</accession>
<keyword evidence="2" id="KW-0723">Serine/threonine-protein kinase</keyword>
<reference evidence="8" key="1">
    <citation type="journal article" date="2023" name="Nat. Commun.">
        <title>Diploid and tetraploid genomes of Acorus and the evolution of monocots.</title>
        <authorList>
            <person name="Ma L."/>
            <person name="Liu K.W."/>
            <person name="Li Z."/>
            <person name="Hsiao Y.Y."/>
            <person name="Qi Y."/>
            <person name="Fu T."/>
            <person name="Tang G.D."/>
            <person name="Zhang D."/>
            <person name="Sun W.H."/>
            <person name="Liu D.K."/>
            <person name="Li Y."/>
            <person name="Chen G.Z."/>
            <person name="Liu X.D."/>
            <person name="Liao X.Y."/>
            <person name="Jiang Y.T."/>
            <person name="Yu X."/>
            <person name="Hao Y."/>
            <person name="Huang J."/>
            <person name="Zhao X.W."/>
            <person name="Ke S."/>
            <person name="Chen Y.Y."/>
            <person name="Wu W.L."/>
            <person name="Hsu J.L."/>
            <person name="Lin Y.F."/>
            <person name="Huang M.D."/>
            <person name="Li C.Y."/>
            <person name="Huang L."/>
            <person name="Wang Z.W."/>
            <person name="Zhao X."/>
            <person name="Zhong W.Y."/>
            <person name="Peng D.H."/>
            <person name="Ahmad S."/>
            <person name="Lan S."/>
            <person name="Zhang J.S."/>
            <person name="Tsai W.C."/>
            <person name="Van de Peer Y."/>
            <person name="Liu Z.J."/>
        </authorList>
    </citation>
    <scope>NUCLEOTIDE SEQUENCE</scope>
    <source>
        <strain evidence="8">CP</strain>
    </source>
</reference>
<proteinExistence type="predicted"/>
<keyword evidence="5 8" id="KW-0418">Kinase</keyword>
<keyword evidence="3" id="KW-0808">Transferase</keyword>
<feature type="domain" description="NAF" evidence="7">
    <location>
        <begin position="67"/>
        <end position="91"/>
    </location>
</feature>
<protein>
    <recommendedName>
        <fullName evidence="1">non-specific serine/threonine protein kinase</fullName>
        <ecNumber evidence="1">2.7.11.1</ecNumber>
    </recommendedName>
</protein>
<gene>
    <name evidence="8" type="primary">CIPK4</name>
    <name evidence="8" type="ORF">QJS10_CPA06g01835</name>
</gene>
<keyword evidence="6" id="KW-0067">ATP-binding</keyword>
<evidence type="ECO:0000256" key="6">
    <source>
        <dbReference type="ARBA" id="ARBA00022840"/>
    </source>
</evidence>
<dbReference type="GO" id="GO:0005524">
    <property type="term" value="F:ATP binding"/>
    <property type="evidence" value="ECO:0007669"/>
    <property type="project" value="UniProtKB-KW"/>
</dbReference>
<dbReference type="PANTHER" id="PTHR43895:SF33">
    <property type="entry name" value="PROTEIN KINASE DOMAIN-CONTAINING PROTEIN"/>
    <property type="match status" value="1"/>
</dbReference>
<organism evidence="8 9">
    <name type="scientific">Acorus calamus</name>
    <name type="common">Sweet flag</name>
    <dbReference type="NCBI Taxonomy" id="4465"/>
    <lineage>
        <taxon>Eukaryota</taxon>
        <taxon>Viridiplantae</taxon>
        <taxon>Streptophyta</taxon>
        <taxon>Embryophyta</taxon>
        <taxon>Tracheophyta</taxon>
        <taxon>Spermatophyta</taxon>
        <taxon>Magnoliopsida</taxon>
        <taxon>Liliopsida</taxon>
        <taxon>Acoraceae</taxon>
        <taxon>Acorus</taxon>
    </lineage>
</organism>
<evidence type="ECO:0000313" key="8">
    <source>
        <dbReference type="EMBL" id="KAK1314587.1"/>
    </source>
</evidence>
<evidence type="ECO:0000313" key="9">
    <source>
        <dbReference type="Proteomes" id="UP001180020"/>
    </source>
</evidence>
<dbReference type="GO" id="GO:0007165">
    <property type="term" value="P:signal transduction"/>
    <property type="evidence" value="ECO:0007669"/>
    <property type="project" value="InterPro"/>
</dbReference>
<dbReference type="PROSITE" id="PS50816">
    <property type="entry name" value="NAF"/>
    <property type="match status" value="1"/>
</dbReference>
<reference evidence="8" key="2">
    <citation type="submission" date="2023-06" db="EMBL/GenBank/DDBJ databases">
        <authorList>
            <person name="Ma L."/>
            <person name="Liu K.-W."/>
            <person name="Li Z."/>
            <person name="Hsiao Y.-Y."/>
            <person name="Qi Y."/>
            <person name="Fu T."/>
            <person name="Tang G."/>
            <person name="Zhang D."/>
            <person name="Sun W.-H."/>
            <person name="Liu D.-K."/>
            <person name="Li Y."/>
            <person name="Chen G.-Z."/>
            <person name="Liu X.-D."/>
            <person name="Liao X.-Y."/>
            <person name="Jiang Y.-T."/>
            <person name="Yu X."/>
            <person name="Hao Y."/>
            <person name="Huang J."/>
            <person name="Zhao X.-W."/>
            <person name="Ke S."/>
            <person name="Chen Y.-Y."/>
            <person name="Wu W.-L."/>
            <person name="Hsu J.-L."/>
            <person name="Lin Y.-F."/>
            <person name="Huang M.-D."/>
            <person name="Li C.-Y."/>
            <person name="Huang L."/>
            <person name="Wang Z.-W."/>
            <person name="Zhao X."/>
            <person name="Zhong W.-Y."/>
            <person name="Peng D.-H."/>
            <person name="Ahmad S."/>
            <person name="Lan S."/>
            <person name="Zhang J.-S."/>
            <person name="Tsai W.-C."/>
            <person name="Van De Peer Y."/>
            <person name="Liu Z.-J."/>
        </authorList>
    </citation>
    <scope>NUCLEOTIDE SEQUENCE</scope>
    <source>
        <strain evidence="8">CP</strain>
        <tissue evidence="8">Leaves</tissue>
    </source>
</reference>
<dbReference type="AlphaFoldDB" id="A0AAV9EQZ8"/>
<evidence type="ECO:0000256" key="4">
    <source>
        <dbReference type="ARBA" id="ARBA00022741"/>
    </source>
</evidence>
<keyword evidence="9" id="KW-1185">Reference proteome</keyword>
<dbReference type="Pfam" id="PF03822">
    <property type="entry name" value="NAF"/>
    <property type="match status" value="1"/>
</dbReference>
<evidence type="ECO:0000256" key="1">
    <source>
        <dbReference type="ARBA" id="ARBA00012513"/>
    </source>
</evidence>
<dbReference type="GO" id="GO:0004674">
    <property type="term" value="F:protein serine/threonine kinase activity"/>
    <property type="evidence" value="ECO:0007669"/>
    <property type="project" value="UniProtKB-KW"/>
</dbReference>
<evidence type="ECO:0000256" key="3">
    <source>
        <dbReference type="ARBA" id="ARBA00022679"/>
    </source>
</evidence>
<name>A0AAV9EQZ8_ACOCL</name>
<dbReference type="Gene3D" id="3.30.310.80">
    <property type="entry name" value="Kinase associated domain 1, KA1"/>
    <property type="match status" value="1"/>
</dbReference>
<sequence>MYRKMRRREFGFPGWFPPQARRVVLRLLDPNLETRIGLDAVADLAWLKRRASDVRCGGVGLGEEKAMMAWYANAFDIIACSSGLDLSGLLFDGGRRRFAAVAACRAEVLVERVVEVGVRGGYVVERGSREGRGVGLGKGGMVVVEVGMVEFGEEKEPLLVEVVVGGDGGGGGKVEEVCWEELREGLKDIVFAWQNG</sequence>
<keyword evidence="4" id="KW-0547">Nucleotide-binding</keyword>
<dbReference type="EC" id="2.7.11.1" evidence="1"/>
<evidence type="ECO:0000256" key="5">
    <source>
        <dbReference type="ARBA" id="ARBA00022777"/>
    </source>
</evidence>
<dbReference type="EMBL" id="JAUJYO010000006">
    <property type="protein sequence ID" value="KAK1314587.1"/>
    <property type="molecule type" value="Genomic_DNA"/>
</dbReference>
<dbReference type="InterPro" id="IPR004041">
    <property type="entry name" value="NAF_dom"/>
</dbReference>
<evidence type="ECO:0000259" key="7">
    <source>
        <dbReference type="PROSITE" id="PS50816"/>
    </source>
</evidence>
<evidence type="ECO:0000256" key="2">
    <source>
        <dbReference type="ARBA" id="ARBA00022527"/>
    </source>
</evidence>
<dbReference type="PANTHER" id="PTHR43895">
    <property type="entry name" value="CALCIUM/CALMODULIN-DEPENDENT PROTEIN KINASE KINASE-RELATED"/>
    <property type="match status" value="1"/>
</dbReference>
<dbReference type="Proteomes" id="UP001180020">
    <property type="component" value="Unassembled WGS sequence"/>
</dbReference>